<sequence>MQKSLAIFLVIALVVAVVSLPTVEGFSGGSGTWKRALQAMKDKRSMCHQLKQFCKRELMEDAEEEVPLPLKE</sequence>
<comment type="caution">
    <text evidence="2">The sequence shown here is derived from an EMBL/GenBank/DDBJ whole genome shotgun (WGS) entry which is preliminary data.</text>
</comment>
<dbReference type="Proteomes" id="UP001163046">
    <property type="component" value="Unassembled WGS sequence"/>
</dbReference>
<feature type="chain" id="PRO_5040827753" evidence="1">
    <location>
        <begin position="26"/>
        <end position="72"/>
    </location>
</feature>
<evidence type="ECO:0000256" key="1">
    <source>
        <dbReference type="SAM" id="SignalP"/>
    </source>
</evidence>
<dbReference type="EMBL" id="MU826827">
    <property type="protein sequence ID" value="KAJ7374714.1"/>
    <property type="molecule type" value="Genomic_DNA"/>
</dbReference>
<name>A0A9X0CVB9_9CNID</name>
<evidence type="ECO:0000313" key="3">
    <source>
        <dbReference type="Proteomes" id="UP001163046"/>
    </source>
</evidence>
<dbReference type="AlphaFoldDB" id="A0A9X0CVB9"/>
<feature type="signal peptide" evidence="1">
    <location>
        <begin position="1"/>
        <end position="25"/>
    </location>
</feature>
<keyword evidence="3" id="KW-1185">Reference proteome</keyword>
<protein>
    <submittedName>
        <fullName evidence="2">Uncharacterized protein</fullName>
    </submittedName>
</protein>
<accession>A0A9X0CVB9</accession>
<gene>
    <name evidence="2" type="ORF">OS493_005060</name>
</gene>
<organism evidence="2 3">
    <name type="scientific">Desmophyllum pertusum</name>
    <dbReference type="NCBI Taxonomy" id="174260"/>
    <lineage>
        <taxon>Eukaryota</taxon>
        <taxon>Metazoa</taxon>
        <taxon>Cnidaria</taxon>
        <taxon>Anthozoa</taxon>
        <taxon>Hexacorallia</taxon>
        <taxon>Scleractinia</taxon>
        <taxon>Caryophylliina</taxon>
        <taxon>Caryophylliidae</taxon>
        <taxon>Desmophyllum</taxon>
    </lineage>
</organism>
<keyword evidence="1" id="KW-0732">Signal</keyword>
<reference evidence="2" key="1">
    <citation type="submission" date="2023-01" db="EMBL/GenBank/DDBJ databases">
        <title>Genome assembly of the deep-sea coral Lophelia pertusa.</title>
        <authorList>
            <person name="Herrera S."/>
            <person name="Cordes E."/>
        </authorList>
    </citation>
    <scope>NUCLEOTIDE SEQUENCE</scope>
    <source>
        <strain evidence="2">USNM1676648</strain>
        <tissue evidence="2">Polyp</tissue>
    </source>
</reference>
<evidence type="ECO:0000313" key="2">
    <source>
        <dbReference type="EMBL" id="KAJ7374714.1"/>
    </source>
</evidence>
<proteinExistence type="predicted"/>